<accession>A0A7S7FPD4</accession>
<reference evidence="1 2" key="1">
    <citation type="journal article" date="2009" name="J. Bacteriol.">
        <title>Complete genome sequence of the probiotic Lactobacillus rhamnosus ATCC 53103.</title>
        <authorList>
            <person name="Morita H."/>
            <person name="Toh H."/>
            <person name="Oshima K."/>
            <person name="Murakami M."/>
            <person name="Taylor T.D."/>
            <person name="Igimi S."/>
            <person name="Hattori M."/>
        </authorList>
    </citation>
    <scope>NUCLEOTIDE SEQUENCE [LARGE SCALE GENOMIC DNA]</scope>
    <source>
        <strain evidence="2">ATCC 53103 / LMG 18243 / GG [Tokyo]</strain>
    </source>
</reference>
<dbReference type="AlphaFoldDB" id="A0A7S7FPD4"/>
<dbReference type="KEGG" id="lrh:LGG_01092"/>
<evidence type="ECO:0000313" key="2">
    <source>
        <dbReference type="Proteomes" id="UP000002067"/>
    </source>
</evidence>
<dbReference type="EMBL" id="AP011548">
    <property type="protein sequence ID" value="BAI41569.1"/>
    <property type="molecule type" value="Genomic_DNA"/>
</dbReference>
<proteinExistence type="predicted"/>
<gene>
    <name evidence="1" type="ordered locus">LRHM_1042</name>
</gene>
<dbReference type="RefSeq" id="WP_003606998.1">
    <property type="nucleotide sequence ID" value="NC_013198.1"/>
</dbReference>
<protein>
    <submittedName>
        <fullName evidence="1">Hypothetical phage protein</fullName>
    </submittedName>
</protein>
<evidence type="ECO:0000313" key="1">
    <source>
        <dbReference type="EMBL" id="BAI41569.1"/>
    </source>
</evidence>
<dbReference type="KEGG" id="lrg:LRHM_1042"/>
<sequence>MSDTKIETMCAECRDYKSSAVAEVTDDESLKFICPRGHTFHAVLRTPLYVPIFENALRAYDDEEYYECYLSAVTSLEKFRNTAIKAYFWSTNNHKPMDKIIDKSHAIKYSERSIASFATISLLLFGESAIPMLNKMYDSTEKRNRVIHGTLIPTKGLCEEVIKNVYQVVKFFQISWIDDDGYCPISNYQDAIATDNYEAIISNKKEHELAVLVGKLYTLSAIQVVHKDKELDVEFNRSFKIIMDIHHRVFW</sequence>
<organism evidence="1 2">
    <name type="scientific">Lacticaseibacillus rhamnosus (strain ATCC 53103 / LMG 18243 / GG)</name>
    <name type="common">Lactobacillus rhamnosus</name>
    <dbReference type="NCBI Taxonomy" id="568703"/>
    <lineage>
        <taxon>Bacteria</taxon>
        <taxon>Bacillati</taxon>
        <taxon>Bacillota</taxon>
        <taxon>Bacilli</taxon>
        <taxon>Lactobacillales</taxon>
        <taxon>Lactobacillaceae</taxon>
        <taxon>Lacticaseibacillus</taxon>
    </lineage>
</organism>
<dbReference type="Proteomes" id="UP000002067">
    <property type="component" value="Chromosome"/>
</dbReference>
<name>A0A7S7FPD4_LACRG</name>